<comment type="similarity">
    <text evidence="3 15">Belongs to the anthranilate synthase component I family.</text>
</comment>
<dbReference type="Proteomes" id="UP000249739">
    <property type="component" value="Unassembled WGS sequence"/>
</dbReference>
<comment type="caution">
    <text evidence="18">The sequence shown here is derived from an EMBL/GenBank/DDBJ whole genome shotgun (WGS) entry which is preliminary data.</text>
</comment>
<dbReference type="PANTHER" id="PTHR11236">
    <property type="entry name" value="AMINOBENZOATE/ANTHRANILATE SYNTHASE"/>
    <property type="match status" value="1"/>
</dbReference>
<comment type="cofactor">
    <cofactor evidence="1 15">
        <name>Mg(2+)</name>
        <dbReference type="ChEBI" id="CHEBI:18420"/>
    </cofactor>
</comment>
<dbReference type="InterPro" id="IPR005256">
    <property type="entry name" value="Anth_synth_I_PabB"/>
</dbReference>
<gene>
    <name evidence="15 18" type="primary">trpE</name>
    <name evidence="18" type="ORF">DI586_07850</name>
</gene>
<evidence type="ECO:0000313" key="19">
    <source>
        <dbReference type="Proteomes" id="UP000249739"/>
    </source>
</evidence>
<accession>A0A2W5FL47</accession>
<dbReference type="EMBL" id="QFOT01000087">
    <property type="protein sequence ID" value="PZP55124.1"/>
    <property type="molecule type" value="Genomic_DNA"/>
</dbReference>
<dbReference type="GO" id="GO:0004049">
    <property type="term" value="F:anthranilate synthase activity"/>
    <property type="evidence" value="ECO:0007669"/>
    <property type="project" value="UniProtKB-EC"/>
</dbReference>
<dbReference type="NCBIfam" id="TIGR00564">
    <property type="entry name" value="trpE_most"/>
    <property type="match status" value="1"/>
</dbReference>
<dbReference type="InterPro" id="IPR006805">
    <property type="entry name" value="Anth_synth_I_N"/>
</dbReference>
<evidence type="ECO:0000256" key="7">
    <source>
        <dbReference type="ARBA" id="ARBA00022605"/>
    </source>
</evidence>
<evidence type="ECO:0000256" key="15">
    <source>
        <dbReference type="RuleBase" id="RU364045"/>
    </source>
</evidence>
<dbReference type="InterPro" id="IPR019999">
    <property type="entry name" value="Anth_synth_I-like"/>
</dbReference>
<evidence type="ECO:0000256" key="4">
    <source>
        <dbReference type="ARBA" id="ARBA00011575"/>
    </source>
</evidence>
<protein>
    <recommendedName>
        <fullName evidence="6 15">Anthranilate synthase component 1</fullName>
        <ecNumber evidence="5 15">4.1.3.27</ecNumber>
    </recommendedName>
</protein>
<reference evidence="18 19" key="1">
    <citation type="submission" date="2017-08" db="EMBL/GenBank/DDBJ databases">
        <title>Infants hospitalized years apart are colonized by the same room-sourced microbial strains.</title>
        <authorList>
            <person name="Brooks B."/>
            <person name="Olm M.R."/>
            <person name="Firek B.A."/>
            <person name="Baker R."/>
            <person name="Thomas B.C."/>
            <person name="Morowitz M.J."/>
            <person name="Banfield J.F."/>
        </authorList>
    </citation>
    <scope>NUCLEOTIDE SEQUENCE [LARGE SCALE GENOMIC DNA]</scope>
    <source>
        <strain evidence="18">S2_006_000_R2_64</strain>
    </source>
</reference>
<keyword evidence="12 15" id="KW-0456">Lyase</keyword>
<evidence type="ECO:0000259" key="16">
    <source>
        <dbReference type="Pfam" id="PF00425"/>
    </source>
</evidence>
<sequence length="502" mass="55971">MQGPDLKSFTTHFENGQTQLVWSWIVADTETPISAYLKLCTDQAYSFLFESVEGGNTLGRYTIIGFDPDLIWSYQNEIVSIDSHPQHEAPLVSLKKTMKDCRLDIVPKGLPPMASSGLFGFMGYDMIREAERIPDDNPDTLAIPDSIFSRPQILVIFDNLKHQICITSPVYEHKNNSDKAARQVYDGKVQRIENVIARLNAPRLLQTQPQTLPASIDFKSNMPKDDFFGMVKRAKEYILSGDIFQVVLSQRFSADFPLSAFDCYRSLRRVNPSPFLFFVNFPGFSLIGSSPEILVRVRDGKITIRPIAGTRRRGKDKAEDDLLAADLLSDPKELAEHLMLLDLGRNDVGRVSDIGSVKVTEKFIIEYYSHVMHIISNVEGDLRSDIDPLDALMAGFPAGTVSGAPKIRAMEIIDELEPEKRKFYGGCIGYLAGNGNVDTCIALRTALIKDGKIHVQSGAGIVADSDLESEYNETIIKARAITMAAEDALENAFRQQKAHNEL</sequence>
<keyword evidence="7 15" id="KW-0028">Amino-acid biosynthesis</keyword>
<evidence type="ECO:0000256" key="9">
    <source>
        <dbReference type="ARBA" id="ARBA00022822"/>
    </source>
</evidence>
<dbReference type="EC" id="4.1.3.27" evidence="5 15"/>
<dbReference type="Pfam" id="PF00425">
    <property type="entry name" value="Chorismate_bind"/>
    <property type="match status" value="1"/>
</dbReference>
<comment type="subunit">
    <text evidence="4 15">Heterotetramer consisting of two non-identical subunits: a beta subunit (TrpG) and a large alpha subunit (TrpE).</text>
</comment>
<keyword evidence="9 15" id="KW-0822">Tryptophan biosynthesis</keyword>
<dbReference type="InterPro" id="IPR005801">
    <property type="entry name" value="ADC_synthase"/>
</dbReference>
<keyword evidence="11 15" id="KW-0057">Aromatic amino acid biosynthesis</keyword>
<evidence type="ECO:0000256" key="11">
    <source>
        <dbReference type="ARBA" id="ARBA00023141"/>
    </source>
</evidence>
<evidence type="ECO:0000256" key="13">
    <source>
        <dbReference type="ARBA" id="ARBA00025634"/>
    </source>
</evidence>
<proteinExistence type="inferred from homology"/>
<comment type="catalytic activity">
    <reaction evidence="14 15">
        <text>chorismate + L-glutamine = anthranilate + pyruvate + L-glutamate + H(+)</text>
        <dbReference type="Rhea" id="RHEA:21732"/>
        <dbReference type="ChEBI" id="CHEBI:15361"/>
        <dbReference type="ChEBI" id="CHEBI:15378"/>
        <dbReference type="ChEBI" id="CHEBI:16567"/>
        <dbReference type="ChEBI" id="CHEBI:29748"/>
        <dbReference type="ChEBI" id="CHEBI:29985"/>
        <dbReference type="ChEBI" id="CHEBI:58359"/>
        <dbReference type="EC" id="4.1.3.27"/>
    </reaction>
</comment>
<keyword evidence="8 15" id="KW-0479">Metal-binding</keyword>
<evidence type="ECO:0000256" key="6">
    <source>
        <dbReference type="ARBA" id="ARBA00020653"/>
    </source>
</evidence>
<organism evidence="18 19">
    <name type="scientific">Micavibrio aeruginosavorus</name>
    <dbReference type="NCBI Taxonomy" id="349221"/>
    <lineage>
        <taxon>Bacteria</taxon>
        <taxon>Pseudomonadati</taxon>
        <taxon>Bdellovibrionota</taxon>
        <taxon>Bdellovibrionia</taxon>
        <taxon>Bdellovibrionales</taxon>
        <taxon>Pseudobdellovibrionaceae</taxon>
        <taxon>Micavibrio</taxon>
    </lineage>
</organism>
<comment type="function">
    <text evidence="13 15">Part of a heterotetrameric complex that catalyzes the two-step biosynthesis of anthranilate, an intermediate in the biosynthesis of L-tryptophan. In the first step, the glutamine-binding beta subunit (TrpG) of anthranilate synthase (AS) provides the glutamine amidotransferase activity which generates ammonia as a substrate that, along with chorismate, is used in the second step, catalyzed by the large alpha subunit of AS (TrpE) to produce anthranilate. In the absence of TrpG, TrpE can synthesize anthranilate directly from chorismate and high concentrations of ammonia.</text>
</comment>
<dbReference type="GO" id="GO:0000162">
    <property type="term" value="P:L-tryptophan biosynthetic process"/>
    <property type="evidence" value="ECO:0007669"/>
    <property type="project" value="UniProtKB-UniPathway"/>
</dbReference>
<dbReference type="PANTHER" id="PTHR11236:SF48">
    <property type="entry name" value="ISOCHORISMATE SYNTHASE MENF"/>
    <property type="match status" value="1"/>
</dbReference>
<evidence type="ECO:0000313" key="18">
    <source>
        <dbReference type="EMBL" id="PZP55124.1"/>
    </source>
</evidence>
<evidence type="ECO:0000256" key="10">
    <source>
        <dbReference type="ARBA" id="ARBA00022842"/>
    </source>
</evidence>
<evidence type="ECO:0000256" key="3">
    <source>
        <dbReference type="ARBA" id="ARBA00009562"/>
    </source>
</evidence>
<dbReference type="Pfam" id="PF04715">
    <property type="entry name" value="Anth_synt_I_N"/>
    <property type="match status" value="1"/>
</dbReference>
<feature type="domain" description="Chorismate-utilising enzyme C-terminal" evidence="16">
    <location>
        <begin position="224"/>
        <end position="477"/>
    </location>
</feature>
<evidence type="ECO:0000256" key="12">
    <source>
        <dbReference type="ARBA" id="ARBA00023239"/>
    </source>
</evidence>
<evidence type="ECO:0000259" key="17">
    <source>
        <dbReference type="Pfam" id="PF04715"/>
    </source>
</evidence>
<dbReference type="Gene3D" id="3.60.120.10">
    <property type="entry name" value="Anthranilate synthase"/>
    <property type="match status" value="1"/>
</dbReference>
<evidence type="ECO:0000256" key="14">
    <source>
        <dbReference type="ARBA" id="ARBA00047683"/>
    </source>
</evidence>
<evidence type="ECO:0000256" key="2">
    <source>
        <dbReference type="ARBA" id="ARBA00004873"/>
    </source>
</evidence>
<dbReference type="SUPFAM" id="SSF56322">
    <property type="entry name" value="ADC synthase"/>
    <property type="match status" value="1"/>
</dbReference>
<evidence type="ECO:0000256" key="8">
    <source>
        <dbReference type="ARBA" id="ARBA00022723"/>
    </source>
</evidence>
<dbReference type="GO" id="GO:0046872">
    <property type="term" value="F:metal ion binding"/>
    <property type="evidence" value="ECO:0007669"/>
    <property type="project" value="UniProtKB-KW"/>
</dbReference>
<dbReference type="UniPathway" id="UPA00035">
    <property type="reaction ID" value="UER00040"/>
</dbReference>
<name>A0A2W5FL47_9BACT</name>
<dbReference type="AlphaFoldDB" id="A0A2W5FL47"/>
<evidence type="ECO:0000256" key="1">
    <source>
        <dbReference type="ARBA" id="ARBA00001946"/>
    </source>
</evidence>
<comment type="pathway">
    <text evidence="2 15">Amino-acid biosynthesis; L-tryptophan biosynthesis; L-tryptophan from chorismate: step 1/5.</text>
</comment>
<feature type="domain" description="Anthranilate synthase component I N-terminal" evidence="17">
    <location>
        <begin position="28"/>
        <end position="164"/>
    </location>
</feature>
<dbReference type="InterPro" id="IPR015890">
    <property type="entry name" value="Chorismate_C"/>
</dbReference>
<keyword evidence="10 15" id="KW-0460">Magnesium</keyword>
<dbReference type="PRINTS" id="PR00095">
    <property type="entry name" value="ANTSNTHASEI"/>
</dbReference>
<evidence type="ECO:0000256" key="5">
    <source>
        <dbReference type="ARBA" id="ARBA00012266"/>
    </source>
</evidence>